<dbReference type="Pfam" id="PF09379">
    <property type="entry name" value="FERM_N"/>
    <property type="match status" value="1"/>
</dbReference>
<reference evidence="2" key="1">
    <citation type="submission" date="2025-08" db="UniProtKB">
        <authorList>
            <consortium name="Ensembl"/>
        </authorList>
    </citation>
    <scope>IDENTIFICATION</scope>
</reference>
<dbReference type="Ensembl" id="ENSSRHT00000054648.1">
    <property type="protein sequence ID" value="ENSSRHP00000053157.1"/>
    <property type="gene ID" value="ENSSRHG00000026655.1"/>
</dbReference>
<dbReference type="GO" id="GO:0031032">
    <property type="term" value="P:actomyosin structure organization"/>
    <property type="evidence" value="ECO:0007669"/>
    <property type="project" value="TreeGrafter"/>
</dbReference>
<dbReference type="SUPFAM" id="SSF50729">
    <property type="entry name" value="PH domain-like"/>
    <property type="match status" value="1"/>
</dbReference>
<dbReference type="SUPFAM" id="SSF54236">
    <property type="entry name" value="Ubiquitin-like"/>
    <property type="match status" value="1"/>
</dbReference>
<evidence type="ECO:0000259" key="1">
    <source>
        <dbReference type="PROSITE" id="PS50057"/>
    </source>
</evidence>
<dbReference type="Pfam" id="PF08736">
    <property type="entry name" value="FA"/>
    <property type="match status" value="1"/>
</dbReference>
<dbReference type="PRINTS" id="PR00935">
    <property type="entry name" value="BAND41"/>
</dbReference>
<dbReference type="GO" id="GO:0005856">
    <property type="term" value="C:cytoskeleton"/>
    <property type="evidence" value="ECO:0007669"/>
    <property type="project" value="TreeGrafter"/>
</dbReference>
<keyword evidence="3" id="KW-1185">Reference proteome</keyword>
<dbReference type="InterPro" id="IPR019747">
    <property type="entry name" value="FERM_CS"/>
</dbReference>
<dbReference type="Pfam" id="PF09380">
    <property type="entry name" value="FERM_C"/>
    <property type="match status" value="1"/>
</dbReference>
<dbReference type="InterPro" id="IPR029071">
    <property type="entry name" value="Ubiquitin-like_domsf"/>
</dbReference>
<dbReference type="InterPro" id="IPR019748">
    <property type="entry name" value="FERM_central"/>
</dbReference>
<dbReference type="PROSITE" id="PS00660">
    <property type="entry name" value="FERM_1"/>
    <property type="match status" value="1"/>
</dbReference>
<dbReference type="AlphaFoldDB" id="A0A673JH33"/>
<dbReference type="CDD" id="cd14473">
    <property type="entry name" value="FERM_B-lobe"/>
    <property type="match status" value="1"/>
</dbReference>
<feature type="domain" description="FERM" evidence="1">
    <location>
        <begin position="43"/>
        <end position="311"/>
    </location>
</feature>
<accession>A0A673JH33</accession>
<dbReference type="PANTHER" id="PTHR23280">
    <property type="entry name" value="4.1 G PROTEIN"/>
    <property type="match status" value="1"/>
</dbReference>
<dbReference type="InterPro" id="IPR018979">
    <property type="entry name" value="FERM_N"/>
</dbReference>
<organism evidence="2 3">
    <name type="scientific">Sinocyclocheilus rhinocerous</name>
    <dbReference type="NCBI Taxonomy" id="307959"/>
    <lineage>
        <taxon>Eukaryota</taxon>
        <taxon>Metazoa</taxon>
        <taxon>Chordata</taxon>
        <taxon>Craniata</taxon>
        <taxon>Vertebrata</taxon>
        <taxon>Euteleostomi</taxon>
        <taxon>Actinopterygii</taxon>
        <taxon>Neopterygii</taxon>
        <taxon>Teleostei</taxon>
        <taxon>Ostariophysi</taxon>
        <taxon>Cypriniformes</taxon>
        <taxon>Cyprinidae</taxon>
        <taxon>Cyprininae</taxon>
        <taxon>Sinocyclocheilus</taxon>
    </lineage>
</organism>
<dbReference type="PANTHER" id="PTHR23280:SF18">
    <property type="entry name" value="BAND 4.1-LIKE PROTEIN 4B"/>
    <property type="match status" value="1"/>
</dbReference>
<dbReference type="InterPro" id="IPR014352">
    <property type="entry name" value="FERM/acyl-CoA-bd_prot_sf"/>
</dbReference>
<evidence type="ECO:0000313" key="3">
    <source>
        <dbReference type="Proteomes" id="UP000472270"/>
    </source>
</evidence>
<dbReference type="SMART" id="SM00295">
    <property type="entry name" value="B41"/>
    <property type="match status" value="1"/>
</dbReference>
<proteinExistence type="predicted"/>
<dbReference type="PROSITE" id="PS00661">
    <property type="entry name" value="FERM_2"/>
    <property type="match status" value="1"/>
</dbReference>
<dbReference type="SMART" id="SM01195">
    <property type="entry name" value="FA"/>
    <property type="match status" value="1"/>
</dbReference>
<dbReference type="CDD" id="cd13186">
    <property type="entry name" value="FERM_C_NBL4_NBL5"/>
    <property type="match status" value="1"/>
</dbReference>
<protein>
    <submittedName>
        <fullName evidence="2">Band 4.1-like protein 4B</fullName>
    </submittedName>
</protein>
<dbReference type="PROSITE" id="PS50057">
    <property type="entry name" value="FERM_3"/>
    <property type="match status" value="1"/>
</dbReference>
<dbReference type="Proteomes" id="UP000472270">
    <property type="component" value="Unassembled WGS sequence"/>
</dbReference>
<dbReference type="Gene3D" id="2.30.29.30">
    <property type="entry name" value="Pleckstrin-homology domain (PH domain)/Phosphotyrosine-binding domain (PTB)"/>
    <property type="match status" value="1"/>
</dbReference>
<dbReference type="InterPro" id="IPR014847">
    <property type="entry name" value="FA"/>
</dbReference>
<dbReference type="InterPro" id="IPR035963">
    <property type="entry name" value="FERM_2"/>
</dbReference>
<dbReference type="SUPFAM" id="SSF47031">
    <property type="entry name" value="Second domain of FERM"/>
    <property type="match status" value="1"/>
</dbReference>
<dbReference type="Pfam" id="PF00373">
    <property type="entry name" value="FERM_M"/>
    <property type="match status" value="1"/>
</dbReference>
<name>A0A673JH33_9TELE</name>
<dbReference type="SMART" id="SM01196">
    <property type="entry name" value="FERM_C"/>
    <property type="match status" value="1"/>
</dbReference>
<evidence type="ECO:0000313" key="2">
    <source>
        <dbReference type="Ensembl" id="ENSSRHP00000053157.1"/>
    </source>
</evidence>
<dbReference type="FunFam" id="2.30.29.30:FF:000002">
    <property type="entry name" value="Band 4.1-like protein 5 isoform 1"/>
    <property type="match status" value="1"/>
</dbReference>
<dbReference type="InterPro" id="IPR018980">
    <property type="entry name" value="FERM_PH-like_C"/>
</dbReference>
<sequence>MMGFLRRTFSRRSKRRFRTSDELDGTGRAVVHIPAAGNSKDAITCRVLLLDGSDVSVELPKHSKGQDLFDQIMYHLDLVEADYFGLQFMDPEQVAQWLDAAKPIKKQIRFGPPYRLFFRVKFYSSEPNNLHEEFTSRFLPFHFHFFLFHVLIGELGDCDPLEHTIVLVSEFRFSPKQTELMEADIYHKWAECRGMSPSQAELNFLNKCKWLEMYGVDMHFVKGRDGGEYALGLTPTGILVFEGSSKIGLFFWPKITRLDFKKNRLTLEVVEDDEKGREQEHTFVFQLSSSQECKHLWKCAVESHAFFRLRQPTHNKSNHSDFTRLGSRFRFSGRTEYQATRSGKVRRASTFERKAIQVFQLVFSAGLFSLKI</sequence>
<dbReference type="InterPro" id="IPR011993">
    <property type="entry name" value="PH-like_dom_sf"/>
</dbReference>
<reference evidence="2" key="2">
    <citation type="submission" date="2025-09" db="UniProtKB">
        <authorList>
            <consortium name="Ensembl"/>
        </authorList>
    </citation>
    <scope>IDENTIFICATION</scope>
</reference>
<dbReference type="Gene3D" id="3.10.20.90">
    <property type="entry name" value="Phosphatidylinositol 3-kinase Catalytic Subunit, Chain A, domain 1"/>
    <property type="match status" value="1"/>
</dbReference>
<dbReference type="InterPro" id="IPR019749">
    <property type="entry name" value="Band_41_domain"/>
</dbReference>
<dbReference type="InterPro" id="IPR000299">
    <property type="entry name" value="FERM_domain"/>
</dbReference>
<dbReference type="Gene3D" id="1.20.80.10">
    <property type="match status" value="1"/>
</dbReference>
<dbReference type="FunFam" id="3.10.20.90:FF:000024">
    <property type="entry name" value="Erythrocyte membrane protein band 4.1-like 5"/>
    <property type="match status" value="1"/>
</dbReference>
<gene>
    <name evidence="2" type="primary">LOC107723448</name>
</gene>